<dbReference type="Proteomes" id="UP001165427">
    <property type="component" value="Unassembled WGS sequence"/>
</dbReference>
<accession>A0AA41R4C8</accession>
<dbReference type="InterPro" id="IPR001753">
    <property type="entry name" value="Enoyl-CoA_hydra/iso"/>
</dbReference>
<dbReference type="EMBL" id="JALJRB010000007">
    <property type="protein sequence ID" value="MCJ8500561.1"/>
    <property type="molecule type" value="Genomic_DNA"/>
</dbReference>
<sequence length="239" mass="27181">MAMYTYKVDENVAVLTMNNGENRFNFDSLRAFGAVLDEIEQQTEVNALVVTSAHEKIWCNGIDLDWLLPAVQKEGEGLMDRFRVEMFGLFRRLVTFPMPTVAALNGHAFAGGAFLSFAHDFRFMRNDRGWICLPEVDLGIPLGQVFLAFSRRVLPMHLLEEMEYTARRLTADECLAFHIIRKACALEHLLEEAVGFAKSLNKKREIIHKMKLETNQPIVRVIDETINALTAKTHIPDGL</sequence>
<reference evidence="1" key="1">
    <citation type="submission" date="2022-04" db="EMBL/GenBank/DDBJ databases">
        <title>Desulfatitalea alkaliphila sp. nov., a novel anaerobic sulfate-reducing bacterium isolated from terrestrial mud volcano, Taman Peninsula, Russia.</title>
        <authorList>
            <person name="Khomyakova M.A."/>
            <person name="Merkel A.Y."/>
            <person name="Slobodkin A.I."/>
        </authorList>
    </citation>
    <scope>NUCLEOTIDE SEQUENCE</scope>
    <source>
        <strain evidence="1">M08but</strain>
    </source>
</reference>
<dbReference type="AlphaFoldDB" id="A0AA41R4C8"/>
<dbReference type="GO" id="GO:0006635">
    <property type="term" value="P:fatty acid beta-oxidation"/>
    <property type="evidence" value="ECO:0007669"/>
    <property type="project" value="TreeGrafter"/>
</dbReference>
<dbReference type="RefSeq" id="WP_246905288.1">
    <property type="nucleotide sequence ID" value="NZ_JALJRB010000007.1"/>
</dbReference>
<dbReference type="CDD" id="cd06558">
    <property type="entry name" value="crotonase-like"/>
    <property type="match status" value="1"/>
</dbReference>
<dbReference type="GO" id="GO:0004165">
    <property type="term" value="F:delta(3)-delta(2)-enoyl-CoA isomerase activity"/>
    <property type="evidence" value="ECO:0007669"/>
    <property type="project" value="TreeGrafter"/>
</dbReference>
<dbReference type="PANTHER" id="PTHR11941">
    <property type="entry name" value="ENOYL-COA HYDRATASE-RELATED"/>
    <property type="match status" value="1"/>
</dbReference>
<evidence type="ECO:0000313" key="2">
    <source>
        <dbReference type="Proteomes" id="UP001165427"/>
    </source>
</evidence>
<protein>
    <submittedName>
        <fullName evidence="1">Enoyl-CoA hydratase/isomerase family protein</fullName>
    </submittedName>
</protein>
<organism evidence="1 2">
    <name type="scientific">Desulfatitalea alkaliphila</name>
    <dbReference type="NCBI Taxonomy" id="2929485"/>
    <lineage>
        <taxon>Bacteria</taxon>
        <taxon>Pseudomonadati</taxon>
        <taxon>Thermodesulfobacteriota</taxon>
        <taxon>Desulfobacteria</taxon>
        <taxon>Desulfobacterales</taxon>
        <taxon>Desulfosarcinaceae</taxon>
        <taxon>Desulfatitalea</taxon>
    </lineage>
</organism>
<name>A0AA41R4C8_9BACT</name>
<comment type="caution">
    <text evidence="1">The sequence shown here is derived from an EMBL/GenBank/DDBJ whole genome shotgun (WGS) entry which is preliminary data.</text>
</comment>
<dbReference type="InterPro" id="IPR029045">
    <property type="entry name" value="ClpP/crotonase-like_dom_sf"/>
</dbReference>
<dbReference type="Pfam" id="PF00378">
    <property type="entry name" value="ECH_1"/>
    <property type="match status" value="1"/>
</dbReference>
<dbReference type="PANTHER" id="PTHR11941:SF75">
    <property type="entry name" value="ENOYL-COA HYDRATASE_ISOMERASE FAMILY PROTEIN"/>
    <property type="match status" value="1"/>
</dbReference>
<keyword evidence="2" id="KW-1185">Reference proteome</keyword>
<gene>
    <name evidence="1" type="ORF">MRX98_08250</name>
</gene>
<dbReference type="SUPFAM" id="SSF52096">
    <property type="entry name" value="ClpP/crotonase"/>
    <property type="match status" value="1"/>
</dbReference>
<evidence type="ECO:0000313" key="1">
    <source>
        <dbReference type="EMBL" id="MCJ8500561.1"/>
    </source>
</evidence>
<proteinExistence type="predicted"/>
<dbReference type="Gene3D" id="3.90.226.10">
    <property type="entry name" value="2-enoyl-CoA Hydratase, Chain A, domain 1"/>
    <property type="match status" value="1"/>
</dbReference>